<gene>
    <name evidence="11" type="ORF">J437_LFUL012848</name>
</gene>
<keyword evidence="5" id="KW-0282">Flagellum</keyword>
<reference evidence="11" key="2">
    <citation type="submission" date="2017-10" db="EMBL/GenBank/DDBJ databases">
        <title>Ladona fulva Genome sequencing and assembly.</title>
        <authorList>
            <person name="Murali S."/>
            <person name="Richards S."/>
            <person name="Bandaranaike D."/>
            <person name="Bellair M."/>
            <person name="Blankenburg K."/>
            <person name="Chao H."/>
            <person name="Dinh H."/>
            <person name="Doddapaneni H."/>
            <person name="Dugan-Rocha S."/>
            <person name="Elkadiri S."/>
            <person name="Gnanaolivu R."/>
            <person name="Hernandez B."/>
            <person name="Skinner E."/>
            <person name="Javaid M."/>
            <person name="Lee S."/>
            <person name="Li M."/>
            <person name="Ming W."/>
            <person name="Munidasa M."/>
            <person name="Muniz J."/>
            <person name="Nguyen L."/>
            <person name="Hughes D."/>
            <person name="Osuji N."/>
            <person name="Pu L.-L."/>
            <person name="Puazo M."/>
            <person name="Qu C."/>
            <person name="Quiroz J."/>
            <person name="Raj R."/>
            <person name="Weissenberger G."/>
            <person name="Xin Y."/>
            <person name="Zou X."/>
            <person name="Han Y."/>
            <person name="Worley K."/>
            <person name="Muzny D."/>
            <person name="Gibbs R."/>
        </authorList>
    </citation>
    <scope>NUCLEOTIDE SEQUENCE</scope>
    <source>
        <strain evidence="11">Sampled in the wild</strain>
    </source>
</reference>
<evidence type="ECO:0000256" key="9">
    <source>
        <dbReference type="SAM" id="Coils"/>
    </source>
</evidence>
<evidence type="ECO:0000256" key="2">
    <source>
        <dbReference type="ARBA" id="ARBA00006737"/>
    </source>
</evidence>
<feature type="region of interest" description="Disordered" evidence="10">
    <location>
        <begin position="228"/>
        <end position="313"/>
    </location>
</feature>
<protein>
    <recommendedName>
        <fullName evidence="13">Radial spoke head protein 3 homolog</fullName>
    </recommendedName>
</protein>
<feature type="compositionally biased region" description="Basic and acidic residues" evidence="10">
    <location>
        <begin position="261"/>
        <end position="292"/>
    </location>
</feature>
<keyword evidence="3" id="KW-0963">Cytoplasm</keyword>
<keyword evidence="9" id="KW-0175">Coiled coil</keyword>
<evidence type="ECO:0000313" key="11">
    <source>
        <dbReference type="EMBL" id="KAG8232417.1"/>
    </source>
</evidence>
<evidence type="ECO:0000313" key="12">
    <source>
        <dbReference type="Proteomes" id="UP000792457"/>
    </source>
</evidence>
<evidence type="ECO:0000256" key="3">
    <source>
        <dbReference type="ARBA" id="ARBA00022490"/>
    </source>
</evidence>
<evidence type="ECO:0000256" key="10">
    <source>
        <dbReference type="SAM" id="MobiDB-lite"/>
    </source>
</evidence>
<comment type="subcellular location">
    <subcellularLocation>
        <location evidence="1">Cytoplasm</location>
        <location evidence="1">Cytoskeleton</location>
        <location evidence="1">Flagellum axoneme</location>
    </subcellularLocation>
</comment>
<evidence type="ECO:0000256" key="7">
    <source>
        <dbReference type="ARBA" id="ARBA00023212"/>
    </source>
</evidence>
<reference evidence="11" key="1">
    <citation type="submission" date="2013-04" db="EMBL/GenBank/DDBJ databases">
        <authorList>
            <person name="Qu J."/>
            <person name="Murali S.C."/>
            <person name="Bandaranaike D."/>
            <person name="Bellair M."/>
            <person name="Blankenburg K."/>
            <person name="Chao H."/>
            <person name="Dinh H."/>
            <person name="Doddapaneni H."/>
            <person name="Downs B."/>
            <person name="Dugan-Rocha S."/>
            <person name="Elkadiri S."/>
            <person name="Gnanaolivu R.D."/>
            <person name="Hernandez B."/>
            <person name="Javaid M."/>
            <person name="Jayaseelan J.C."/>
            <person name="Lee S."/>
            <person name="Li M."/>
            <person name="Ming W."/>
            <person name="Munidasa M."/>
            <person name="Muniz J."/>
            <person name="Nguyen L."/>
            <person name="Ongeri F."/>
            <person name="Osuji N."/>
            <person name="Pu L.-L."/>
            <person name="Puazo M."/>
            <person name="Qu C."/>
            <person name="Quiroz J."/>
            <person name="Raj R."/>
            <person name="Weissenberger G."/>
            <person name="Xin Y."/>
            <person name="Zou X."/>
            <person name="Han Y."/>
            <person name="Richards S."/>
            <person name="Worley K."/>
            <person name="Muzny D."/>
            <person name="Gibbs R."/>
        </authorList>
    </citation>
    <scope>NUCLEOTIDE SEQUENCE</scope>
    <source>
        <strain evidence="11">Sampled in the wild</strain>
    </source>
</reference>
<sequence>MLPRPFSHQPLLLSFQIFDRPKEEDVWCQTDPFVDRPPTPIYIPAKTGLDAETQIYPGDLFDFDTEVRPLLEVLVGKTIETSLMEVLEEEELAALRAQQRRFQELRAAELAEKQRLEEQERRLREEKERRVAQRRAAREAQKEAERRVAAAVLTRGYLVDLLPSVLEGLRETGDLPDDVEKEAEESLVPWLADEVRQEMQQLITSRTIITDIVREILETRAELYHAIGRSTGDTNTSPEEDTPVEEDNTLVEEYTPGEGSTADRDMETGEGTKDEGEETPKTEDLSMEEHSGENPPEEEDVEKKEGVEKKEDG</sequence>
<feature type="compositionally biased region" description="Basic and acidic residues" evidence="10">
    <location>
        <begin position="301"/>
        <end position="313"/>
    </location>
</feature>
<evidence type="ECO:0000256" key="6">
    <source>
        <dbReference type="ARBA" id="ARBA00023069"/>
    </source>
</evidence>
<feature type="coiled-coil region" evidence="9">
    <location>
        <begin position="99"/>
        <end position="143"/>
    </location>
</feature>
<dbReference type="Pfam" id="PF06098">
    <property type="entry name" value="Radial_spoke_3"/>
    <property type="match status" value="1"/>
</dbReference>
<evidence type="ECO:0000256" key="8">
    <source>
        <dbReference type="ARBA" id="ARBA00023273"/>
    </source>
</evidence>
<keyword evidence="6" id="KW-0969">Cilium</keyword>
<dbReference type="EMBL" id="KZ308617">
    <property type="protein sequence ID" value="KAG8232417.1"/>
    <property type="molecule type" value="Genomic_DNA"/>
</dbReference>
<evidence type="ECO:0000256" key="4">
    <source>
        <dbReference type="ARBA" id="ARBA00022553"/>
    </source>
</evidence>
<feature type="compositionally biased region" description="Acidic residues" evidence="10">
    <location>
        <begin position="238"/>
        <end position="250"/>
    </location>
</feature>
<name>A0A8K0P457_LADFU</name>
<dbReference type="GO" id="GO:0005929">
    <property type="term" value="C:cilium"/>
    <property type="evidence" value="ECO:0007669"/>
    <property type="project" value="TreeGrafter"/>
</dbReference>
<comment type="similarity">
    <text evidence="2">Belongs to the flagellar radial spoke RSP3 family.</text>
</comment>
<accession>A0A8K0P457</accession>
<keyword evidence="8" id="KW-0966">Cell projection</keyword>
<comment type="caution">
    <text evidence="11">The sequence shown here is derived from an EMBL/GenBank/DDBJ whole genome shotgun (WGS) entry which is preliminary data.</text>
</comment>
<keyword evidence="12" id="KW-1185">Reference proteome</keyword>
<dbReference type="PANTHER" id="PTHR21648:SF0">
    <property type="entry name" value="RADIAL SPOKE HEAD PROTEIN 3 HOMOLOG"/>
    <property type="match status" value="1"/>
</dbReference>
<dbReference type="Proteomes" id="UP000792457">
    <property type="component" value="Unassembled WGS sequence"/>
</dbReference>
<keyword evidence="7" id="KW-0206">Cytoskeleton</keyword>
<proteinExistence type="inferred from homology"/>
<organism evidence="11 12">
    <name type="scientific">Ladona fulva</name>
    <name type="common">Scarce chaser dragonfly</name>
    <name type="synonym">Libellula fulva</name>
    <dbReference type="NCBI Taxonomy" id="123851"/>
    <lineage>
        <taxon>Eukaryota</taxon>
        <taxon>Metazoa</taxon>
        <taxon>Ecdysozoa</taxon>
        <taxon>Arthropoda</taxon>
        <taxon>Hexapoda</taxon>
        <taxon>Insecta</taxon>
        <taxon>Pterygota</taxon>
        <taxon>Palaeoptera</taxon>
        <taxon>Odonata</taxon>
        <taxon>Epiprocta</taxon>
        <taxon>Anisoptera</taxon>
        <taxon>Libelluloidea</taxon>
        <taxon>Libellulidae</taxon>
        <taxon>Ladona</taxon>
    </lineage>
</organism>
<dbReference type="AlphaFoldDB" id="A0A8K0P457"/>
<evidence type="ECO:0000256" key="1">
    <source>
        <dbReference type="ARBA" id="ARBA00004611"/>
    </source>
</evidence>
<evidence type="ECO:0008006" key="13">
    <source>
        <dbReference type="Google" id="ProtNLM"/>
    </source>
</evidence>
<dbReference type="OrthoDB" id="313308at2759"/>
<evidence type="ECO:0000256" key="5">
    <source>
        <dbReference type="ARBA" id="ARBA00022846"/>
    </source>
</evidence>
<keyword evidence="4" id="KW-0597">Phosphoprotein</keyword>
<dbReference type="PANTHER" id="PTHR21648">
    <property type="entry name" value="FLAGELLAR RADIAL SPOKE PROTEIN 3"/>
    <property type="match status" value="1"/>
</dbReference>
<dbReference type="InterPro" id="IPR009290">
    <property type="entry name" value="Radial_spoke_3"/>
</dbReference>